<comment type="cofactor">
    <cofactor evidence="1">
        <name>FMN</name>
        <dbReference type="ChEBI" id="CHEBI:58210"/>
    </cofactor>
</comment>
<keyword evidence="8" id="KW-0285">Flavoprotein</keyword>
<feature type="coiled-coil region" evidence="15">
    <location>
        <begin position="282"/>
        <end position="309"/>
    </location>
</feature>
<dbReference type="STRING" id="1036808.A0A0C2ZUV3"/>
<dbReference type="HOGENOM" id="CLU_013640_4_3_1"/>
<accession>A0A0C2ZUV3</accession>
<reference evidence="17 18" key="1">
    <citation type="submission" date="2014-04" db="EMBL/GenBank/DDBJ databases">
        <authorList>
            <consortium name="DOE Joint Genome Institute"/>
            <person name="Kuo A."/>
            <person name="Kohler A."/>
            <person name="Nagy L.G."/>
            <person name="Floudas D."/>
            <person name="Copeland A."/>
            <person name="Barry K.W."/>
            <person name="Cichocki N."/>
            <person name="Veneault-Fourrey C."/>
            <person name="LaButti K."/>
            <person name="Lindquist E.A."/>
            <person name="Lipzen A."/>
            <person name="Lundell T."/>
            <person name="Morin E."/>
            <person name="Murat C."/>
            <person name="Sun H."/>
            <person name="Tunlid A."/>
            <person name="Henrissat B."/>
            <person name="Grigoriev I.V."/>
            <person name="Hibbett D.S."/>
            <person name="Martin F."/>
            <person name="Nordberg H.P."/>
            <person name="Cantor M.N."/>
            <person name="Hua S.X."/>
        </authorList>
    </citation>
    <scope>NUCLEOTIDE SEQUENCE [LARGE SCALE GENOMIC DNA]</scope>
    <source>
        <strain evidence="17 18">Foug A</strain>
    </source>
</reference>
<gene>
    <name evidence="17" type="ORF">SCLCIDRAFT_22797</name>
</gene>
<evidence type="ECO:0000256" key="10">
    <source>
        <dbReference type="ARBA" id="ARBA00022975"/>
    </source>
</evidence>
<comment type="catalytic activity">
    <reaction evidence="14">
        <text>(S)-dihydroorotate + a quinone = orotate + a quinol</text>
        <dbReference type="Rhea" id="RHEA:30187"/>
        <dbReference type="ChEBI" id="CHEBI:24646"/>
        <dbReference type="ChEBI" id="CHEBI:30839"/>
        <dbReference type="ChEBI" id="CHEBI:30864"/>
        <dbReference type="ChEBI" id="CHEBI:132124"/>
        <dbReference type="EC" id="1.3.5.2"/>
    </reaction>
</comment>
<comment type="subcellular location">
    <subcellularLocation>
        <location evidence="3">Membrane</location>
    </subcellularLocation>
</comment>
<evidence type="ECO:0000256" key="13">
    <source>
        <dbReference type="ARBA" id="ARBA00031623"/>
    </source>
</evidence>
<evidence type="ECO:0000256" key="5">
    <source>
        <dbReference type="ARBA" id="ARBA00005359"/>
    </source>
</evidence>
<evidence type="ECO:0000256" key="7">
    <source>
        <dbReference type="ARBA" id="ARBA00017599"/>
    </source>
</evidence>
<dbReference type="InterPro" id="IPR012135">
    <property type="entry name" value="Dihydroorotate_DH_1_2"/>
</dbReference>
<evidence type="ECO:0000256" key="8">
    <source>
        <dbReference type="ARBA" id="ARBA00022630"/>
    </source>
</evidence>
<dbReference type="GO" id="GO:0006207">
    <property type="term" value="P:'de novo' pyrimidine nucleobase biosynthetic process"/>
    <property type="evidence" value="ECO:0007669"/>
    <property type="project" value="InterPro"/>
</dbReference>
<evidence type="ECO:0000313" key="18">
    <source>
        <dbReference type="Proteomes" id="UP000053989"/>
    </source>
</evidence>
<evidence type="ECO:0000256" key="11">
    <source>
        <dbReference type="ARBA" id="ARBA00023002"/>
    </source>
</evidence>
<name>A0A0C2ZUV3_9AGAM</name>
<organism evidence="17 18">
    <name type="scientific">Scleroderma citrinum Foug A</name>
    <dbReference type="NCBI Taxonomy" id="1036808"/>
    <lineage>
        <taxon>Eukaryota</taxon>
        <taxon>Fungi</taxon>
        <taxon>Dikarya</taxon>
        <taxon>Basidiomycota</taxon>
        <taxon>Agaricomycotina</taxon>
        <taxon>Agaricomycetes</taxon>
        <taxon>Agaricomycetidae</taxon>
        <taxon>Boletales</taxon>
        <taxon>Sclerodermatineae</taxon>
        <taxon>Sclerodermataceae</taxon>
        <taxon>Scleroderma</taxon>
    </lineage>
</organism>
<dbReference type="Proteomes" id="UP000053989">
    <property type="component" value="Unassembled WGS sequence"/>
</dbReference>
<dbReference type="PANTHER" id="PTHR48109:SF4">
    <property type="entry name" value="DIHYDROOROTATE DEHYDROGENASE (QUINONE), MITOCHONDRIAL"/>
    <property type="match status" value="1"/>
</dbReference>
<comment type="function">
    <text evidence="2">Catalyzes the conversion of dihydroorotate to orotate with quinone as electron acceptor.</text>
</comment>
<dbReference type="InterPro" id="IPR005719">
    <property type="entry name" value="Dihydroorotate_DH_2"/>
</dbReference>
<dbReference type="Gene3D" id="3.20.20.70">
    <property type="entry name" value="Aldolase class I"/>
    <property type="match status" value="1"/>
</dbReference>
<keyword evidence="15" id="KW-0175">Coiled coil</keyword>
<dbReference type="EMBL" id="KN822023">
    <property type="protein sequence ID" value="KIM65273.1"/>
    <property type="molecule type" value="Genomic_DNA"/>
</dbReference>
<evidence type="ECO:0000256" key="6">
    <source>
        <dbReference type="ARBA" id="ARBA00012791"/>
    </source>
</evidence>
<dbReference type="GO" id="GO:0106430">
    <property type="term" value="F:dihydroorotate dehydrogenase (quinone) activity"/>
    <property type="evidence" value="ECO:0007669"/>
    <property type="project" value="UniProtKB-EC"/>
</dbReference>
<dbReference type="GO" id="GO:0044205">
    <property type="term" value="P:'de novo' UMP biosynthetic process"/>
    <property type="evidence" value="ECO:0007669"/>
    <property type="project" value="UniProtKB-UniPathway"/>
</dbReference>
<evidence type="ECO:0000256" key="4">
    <source>
        <dbReference type="ARBA" id="ARBA00005161"/>
    </source>
</evidence>
<evidence type="ECO:0000259" key="16">
    <source>
        <dbReference type="Pfam" id="PF01180"/>
    </source>
</evidence>
<evidence type="ECO:0000256" key="1">
    <source>
        <dbReference type="ARBA" id="ARBA00001917"/>
    </source>
</evidence>
<dbReference type="OrthoDB" id="14784at2759"/>
<evidence type="ECO:0000256" key="15">
    <source>
        <dbReference type="SAM" id="Coils"/>
    </source>
</evidence>
<sequence length="314" mass="33867">MTCRTELTTRQPVNPRPRVFRLPADAALINRYGFNSEGATAVLARLRQRIPAFNDISASSTGSLRPGAVLAVNLGKNKVSPADSSEDFITGIRTFGPYADVLVINVSSPNTPGLRGLQNRELLQSLLRDAVKARNELPPSLVAVHRPRLVLKIAPNLEGSQLTEMAEVIRDSDIDGVIVSNTTVARPSTLNDPLKTLRTHLPASTPIIGCGGISSGADALEYGRAGASFVQLYTGFGCDGVGTCRRIKDELVSLLRSEGKAWRDVVQESVQTLSLQESPQPARRSEATIGKLIEEAEELKSLLDKLGEKFSETL</sequence>
<dbReference type="CDD" id="cd04738">
    <property type="entry name" value="DHOD_2_like"/>
    <property type="match status" value="1"/>
</dbReference>
<reference evidence="18" key="2">
    <citation type="submission" date="2015-01" db="EMBL/GenBank/DDBJ databases">
        <title>Evolutionary Origins and Diversification of the Mycorrhizal Mutualists.</title>
        <authorList>
            <consortium name="DOE Joint Genome Institute"/>
            <consortium name="Mycorrhizal Genomics Consortium"/>
            <person name="Kohler A."/>
            <person name="Kuo A."/>
            <person name="Nagy L.G."/>
            <person name="Floudas D."/>
            <person name="Copeland A."/>
            <person name="Barry K.W."/>
            <person name="Cichocki N."/>
            <person name="Veneault-Fourrey C."/>
            <person name="LaButti K."/>
            <person name="Lindquist E.A."/>
            <person name="Lipzen A."/>
            <person name="Lundell T."/>
            <person name="Morin E."/>
            <person name="Murat C."/>
            <person name="Riley R."/>
            <person name="Ohm R."/>
            <person name="Sun H."/>
            <person name="Tunlid A."/>
            <person name="Henrissat B."/>
            <person name="Grigoriev I.V."/>
            <person name="Hibbett D.S."/>
            <person name="Martin F."/>
        </authorList>
    </citation>
    <scope>NUCLEOTIDE SEQUENCE [LARGE SCALE GENOMIC DNA]</scope>
    <source>
        <strain evidence="18">Foug A</strain>
    </source>
</reference>
<proteinExistence type="inferred from homology"/>
<keyword evidence="18" id="KW-1185">Reference proteome</keyword>
<dbReference type="PIRSF" id="PIRSF000164">
    <property type="entry name" value="DHO_oxidase"/>
    <property type="match status" value="1"/>
</dbReference>
<comment type="pathway">
    <text evidence="4">Pyrimidine metabolism; UMP biosynthesis via de novo pathway; orotate from (S)-dihydroorotate (quinone route): step 1/1.</text>
</comment>
<keyword evidence="12" id="KW-0472">Membrane</keyword>
<keyword evidence="11" id="KW-0560">Oxidoreductase</keyword>
<dbReference type="InterPro" id="IPR005720">
    <property type="entry name" value="Dihydroorotate_DH_cat"/>
</dbReference>
<dbReference type="InterPro" id="IPR001295">
    <property type="entry name" value="Dihydroorotate_DH_CS"/>
</dbReference>
<keyword evidence="10" id="KW-0665">Pyrimidine biosynthesis</keyword>
<evidence type="ECO:0000256" key="9">
    <source>
        <dbReference type="ARBA" id="ARBA00022643"/>
    </source>
</evidence>
<dbReference type="EC" id="1.3.5.2" evidence="6"/>
<dbReference type="AlphaFoldDB" id="A0A0C2ZUV3"/>
<dbReference type="PANTHER" id="PTHR48109">
    <property type="entry name" value="DIHYDROOROTATE DEHYDROGENASE (QUINONE), MITOCHONDRIAL-RELATED"/>
    <property type="match status" value="1"/>
</dbReference>
<evidence type="ECO:0000256" key="3">
    <source>
        <dbReference type="ARBA" id="ARBA00004370"/>
    </source>
</evidence>
<evidence type="ECO:0000256" key="2">
    <source>
        <dbReference type="ARBA" id="ARBA00003125"/>
    </source>
</evidence>
<dbReference type="GO" id="GO:0005743">
    <property type="term" value="C:mitochondrial inner membrane"/>
    <property type="evidence" value="ECO:0007669"/>
    <property type="project" value="TreeGrafter"/>
</dbReference>
<feature type="domain" description="Dihydroorotate dehydrogenase catalytic" evidence="16">
    <location>
        <begin position="9"/>
        <end position="187"/>
    </location>
</feature>
<dbReference type="Pfam" id="PF01180">
    <property type="entry name" value="DHO_dh"/>
    <property type="match status" value="2"/>
</dbReference>
<dbReference type="SUPFAM" id="SSF51395">
    <property type="entry name" value="FMN-linked oxidoreductases"/>
    <property type="match status" value="1"/>
</dbReference>
<protein>
    <recommendedName>
        <fullName evidence="7">Dihydroorotate dehydrogenase (quinone), mitochondrial</fullName>
        <ecNumber evidence="6">1.3.5.2</ecNumber>
    </recommendedName>
    <alternativeName>
        <fullName evidence="13">Dihydroorotate oxidase</fullName>
    </alternativeName>
</protein>
<dbReference type="UniPathway" id="UPA00070">
    <property type="reaction ID" value="UER00946"/>
</dbReference>
<keyword evidence="9" id="KW-0288">FMN</keyword>
<dbReference type="InterPro" id="IPR013785">
    <property type="entry name" value="Aldolase_TIM"/>
</dbReference>
<dbReference type="PROSITE" id="PS00912">
    <property type="entry name" value="DHODEHASE_2"/>
    <property type="match status" value="1"/>
</dbReference>
<dbReference type="InParanoid" id="A0A0C2ZUV3"/>
<comment type="similarity">
    <text evidence="5">Belongs to the dihydroorotate dehydrogenase family. Type 2 subfamily.</text>
</comment>
<dbReference type="InterPro" id="IPR050074">
    <property type="entry name" value="DHO_dehydrogenase"/>
</dbReference>
<evidence type="ECO:0000256" key="14">
    <source>
        <dbReference type="ARBA" id="ARBA00048639"/>
    </source>
</evidence>
<feature type="domain" description="Dihydroorotate dehydrogenase catalytic" evidence="16">
    <location>
        <begin position="195"/>
        <end position="255"/>
    </location>
</feature>
<evidence type="ECO:0000313" key="17">
    <source>
        <dbReference type="EMBL" id="KIM65273.1"/>
    </source>
</evidence>
<dbReference type="FunCoup" id="A0A0C2ZUV3">
    <property type="interactions" value="411"/>
</dbReference>
<evidence type="ECO:0000256" key="12">
    <source>
        <dbReference type="ARBA" id="ARBA00023136"/>
    </source>
</evidence>